<keyword evidence="5 14" id="KW-0812">Transmembrane</keyword>
<evidence type="ECO:0000256" key="7">
    <source>
        <dbReference type="ARBA" id="ARBA00022989"/>
    </source>
</evidence>
<dbReference type="GO" id="GO:0005298">
    <property type="term" value="F:proline:sodium symporter activity"/>
    <property type="evidence" value="ECO:0007669"/>
    <property type="project" value="UniProtKB-UniRule"/>
</dbReference>
<keyword evidence="7 14" id="KW-1133">Transmembrane helix</keyword>
<keyword evidence="10 14" id="KW-0472">Membrane</keyword>
<dbReference type="NCBIfam" id="TIGR00813">
    <property type="entry name" value="sss"/>
    <property type="match status" value="1"/>
</dbReference>
<dbReference type="InterPro" id="IPR050277">
    <property type="entry name" value="Sodium:Solute_Symporter"/>
</dbReference>
<feature type="transmembrane region" description="Helical" evidence="14">
    <location>
        <begin position="408"/>
        <end position="427"/>
    </location>
</feature>
<dbReference type="Pfam" id="PF00474">
    <property type="entry name" value="SSF"/>
    <property type="match status" value="1"/>
</dbReference>
<dbReference type="InterPro" id="IPR001734">
    <property type="entry name" value="Na/solute_symporter"/>
</dbReference>
<feature type="transmembrane region" description="Helical" evidence="14">
    <location>
        <begin position="68"/>
        <end position="92"/>
    </location>
</feature>
<keyword evidence="9 14" id="KW-0406">Ion transport</keyword>
<evidence type="ECO:0000256" key="14">
    <source>
        <dbReference type="RuleBase" id="RU366012"/>
    </source>
</evidence>
<comment type="catalytic activity">
    <reaction evidence="12">
        <text>L-proline(in) + Na(+)(in) = L-proline(out) + Na(+)(out)</text>
        <dbReference type="Rhea" id="RHEA:28967"/>
        <dbReference type="ChEBI" id="CHEBI:29101"/>
        <dbReference type="ChEBI" id="CHEBI:60039"/>
    </reaction>
</comment>
<evidence type="ECO:0000256" key="5">
    <source>
        <dbReference type="ARBA" id="ARBA00022692"/>
    </source>
</evidence>
<comment type="subcellular location">
    <subcellularLocation>
        <location evidence="1 14">Cell membrane</location>
        <topology evidence="1 14">Multi-pass membrane protein</topology>
    </subcellularLocation>
</comment>
<feature type="transmembrane region" description="Helical" evidence="14">
    <location>
        <begin position="458"/>
        <end position="480"/>
    </location>
</feature>
<name>A0A8J6IML0_9FIRM</name>
<evidence type="ECO:0000256" key="9">
    <source>
        <dbReference type="ARBA" id="ARBA00023065"/>
    </source>
</evidence>
<proteinExistence type="inferred from homology"/>
<comment type="similarity">
    <text evidence="2 13">Belongs to the sodium:solute symporter (SSF) (TC 2.A.21) family.</text>
</comment>
<dbReference type="Gene3D" id="1.20.1730.10">
    <property type="entry name" value="Sodium/glucose cotransporter"/>
    <property type="match status" value="1"/>
</dbReference>
<evidence type="ECO:0000256" key="10">
    <source>
        <dbReference type="ARBA" id="ARBA00023136"/>
    </source>
</evidence>
<evidence type="ECO:0000313" key="16">
    <source>
        <dbReference type="Proteomes" id="UP000597668"/>
    </source>
</evidence>
<dbReference type="InterPro" id="IPR011851">
    <property type="entry name" value="Na/Pro_symporter"/>
</dbReference>
<evidence type="ECO:0000256" key="3">
    <source>
        <dbReference type="ARBA" id="ARBA00022448"/>
    </source>
</evidence>
<feature type="transmembrane region" description="Helical" evidence="14">
    <location>
        <begin position="126"/>
        <end position="151"/>
    </location>
</feature>
<feature type="transmembrane region" description="Helical" evidence="14">
    <location>
        <begin position="322"/>
        <end position="343"/>
    </location>
</feature>
<keyword evidence="14" id="KW-0029">Amino-acid transport</keyword>
<dbReference type="PANTHER" id="PTHR48086:SF3">
    <property type="entry name" value="SODIUM_PROLINE SYMPORTER"/>
    <property type="match status" value="1"/>
</dbReference>
<feature type="transmembrane region" description="Helical" evidence="14">
    <location>
        <begin position="239"/>
        <end position="257"/>
    </location>
</feature>
<keyword evidence="16" id="KW-1185">Reference proteome</keyword>
<dbReference type="Proteomes" id="UP000597668">
    <property type="component" value="Unassembled WGS sequence"/>
</dbReference>
<evidence type="ECO:0000256" key="6">
    <source>
        <dbReference type="ARBA" id="ARBA00022847"/>
    </source>
</evidence>
<gene>
    <name evidence="15" type="primary">putP</name>
    <name evidence="15" type="ORF">H8K20_03235</name>
</gene>
<keyword evidence="6 14" id="KW-0769">Symport</keyword>
<keyword evidence="4 14" id="KW-1003">Cell membrane</keyword>
<comment type="function">
    <text evidence="14">Catalyzes the sodium-dependent uptake of extracellular L-proline.</text>
</comment>
<comment type="caution">
    <text evidence="15">The sequence shown here is derived from an EMBL/GenBank/DDBJ whole genome shotgun (WGS) entry which is preliminary data.</text>
</comment>
<dbReference type="EMBL" id="JACOGI010000001">
    <property type="protein sequence ID" value="MBC3515410.1"/>
    <property type="molecule type" value="Genomic_DNA"/>
</dbReference>
<evidence type="ECO:0000256" key="11">
    <source>
        <dbReference type="ARBA" id="ARBA00023201"/>
    </source>
</evidence>
<dbReference type="PROSITE" id="PS50283">
    <property type="entry name" value="NA_SOLUT_SYMP_3"/>
    <property type="match status" value="1"/>
</dbReference>
<feature type="transmembrane region" description="Helical" evidence="14">
    <location>
        <begin position="163"/>
        <end position="184"/>
    </location>
</feature>
<dbReference type="GO" id="GO:0005886">
    <property type="term" value="C:plasma membrane"/>
    <property type="evidence" value="ECO:0007669"/>
    <property type="project" value="UniProtKB-SubCell"/>
</dbReference>
<dbReference type="NCBIfam" id="TIGR02121">
    <property type="entry name" value="Na_Pro_sym"/>
    <property type="match status" value="1"/>
</dbReference>
<feature type="transmembrane region" description="Helical" evidence="14">
    <location>
        <begin position="378"/>
        <end position="396"/>
    </location>
</feature>
<dbReference type="PANTHER" id="PTHR48086">
    <property type="entry name" value="SODIUM/PROLINE SYMPORTER-RELATED"/>
    <property type="match status" value="1"/>
</dbReference>
<feature type="transmembrane region" description="Helical" evidence="14">
    <location>
        <begin position="191"/>
        <end position="210"/>
    </location>
</feature>
<feature type="transmembrane region" description="Helical" evidence="14">
    <location>
        <begin position="278"/>
        <end position="302"/>
    </location>
</feature>
<protein>
    <recommendedName>
        <fullName evidence="14">Sodium/proline symporter</fullName>
    </recommendedName>
    <alternativeName>
        <fullName evidence="14">Proline permease</fullName>
    </alternativeName>
</protein>
<evidence type="ECO:0000256" key="4">
    <source>
        <dbReference type="ARBA" id="ARBA00022475"/>
    </source>
</evidence>
<dbReference type="GO" id="GO:0031402">
    <property type="term" value="F:sodium ion binding"/>
    <property type="evidence" value="ECO:0007669"/>
    <property type="project" value="UniProtKB-UniRule"/>
</dbReference>
<evidence type="ECO:0000256" key="1">
    <source>
        <dbReference type="ARBA" id="ARBA00004651"/>
    </source>
</evidence>
<organism evidence="15 16">
    <name type="scientific">Neobittarella massiliensis</name>
    <name type="common">ex Bilen et al. 2018</name>
    <dbReference type="NCBI Taxonomy" id="2041842"/>
    <lineage>
        <taxon>Bacteria</taxon>
        <taxon>Bacillati</taxon>
        <taxon>Bacillota</taxon>
        <taxon>Clostridia</taxon>
        <taxon>Eubacteriales</taxon>
        <taxon>Oscillospiraceae</taxon>
        <taxon>Neobittarella (ex Bilen et al. 2018)</taxon>
    </lineage>
</organism>
<feature type="transmembrane region" description="Helical" evidence="14">
    <location>
        <begin position="434"/>
        <end position="452"/>
    </location>
</feature>
<evidence type="ECO:0000313" key="15">
    <source>
        <dbReference type="EMBL" id="MBC3515410.1"/>
    </source>
</evidence>
<dbReference type="PROSITE" id="PS00457">
    <property type="entry name" value="NA_SOLUT_SYMP_2"/>
    <property type="match status" value="1"/>
</dbReference>
<keyword evidence="3 14" id="KW-0813">Transport</keyword>
<reference evidence="15" key="1">
    <citation type="submission" date="2020-08" db="EMBL/GenBank/DDBJ databases">
        <authorList>
            <person name="Liu C."/>
            <person name="Sun Q."/>
        </authorList>
    </citation>
    <scope>NUCLEOTIDE SEQUENCE</scope>
    <source>
        <strain evidence="15">NSJ-65</strain>
    </source>
</reference>
<evidence type="ECO:0000256" key="12">
    <source>
        <dbReference type="ARBA" id="ARBA00033708"/>
    </source>
</evidence>
<accession>A0A8J6IML0</accession>
<evidence type="ECO:0000256" key="2">
    <source>
        <dbReference type="ARBA" id="ARBA00006434"/>
    </source>
</evidence>
<feature type="transmembrane region" description="Helical" evidence="14">
    <location>
        <begin position="7"/>
        <end position="28"/>
    </location>
</feature>
<sequence length="499" mass="53409">MRVQTNLSVLITFILYLALMLGIGIFFFSKSSNLSDYFLGGRGLGSWVTAISAQASDMSGWLLMGLPAAAYISGLSASWIAIGLGLGTYLNWKIVAGRLRSFTEISGDSITIPQYLQNRFMSKSKLVRCICAIIIFVFFLVYTASAFNAGAKLVMYVLGMDDYVLALAIGAIVIVAYTFLGGFLAVCWTDLIQGILMFCAIVIVPVLAVLRTPDFSLATLSALEGGTFTNLFKNASGPLGWVAIISSLAWGLGYFGMPHILTRFMAIREKRLIKKSRLIAMIWVVISLGASVIIGMVGRTYLSGQGIQYTDTASAEVVFMQMVGRLAPGLIAGVLLSAILAAVMSTADSQLLVTASAVSNDFYKPLFRPGASDRELMWVSRGSVIAISVLAFIMALDPNSSVMGLVSYAWAGFGAAFGPVILLSLFWRRMTLKGAIAGMVVGGATILIWENVPLLSGTGLYSLVPGFALALVAVIVASLLDKAPDKEVLDQFERSLQAK</sequence>
<keyword evidence="11 14" id="KW-0739">Sodium transport</keyword>
<dbReference type="GO" id="GO:0015824">
    <property type="term" value="P:proline transport"/>
    <property type="evidence" value="ECO:0007669"/>
    <property type="project" value="UniProtKB-UniRule"/>
</dbReference>
<dbReference type="AlphaFoldDB" id="A0A8J6IML0"/>
<dbReference type="CDD" id="cd11475">
    <property type="entry name" value="SLC5sbd_PutP"/>
    <property type="match status" value="1"/>
</dbReference>
<evidence type="ECO:0000256" key="13">
    <source>
        <dbReference type="RuleBase" id="RU362091"/>
    </source>
</evidence>
<evidence type="ECO:0000256" key="8">
    <source>
        <dbReference type="ARBA" id="ARBA00023053"/>
    </source>
</evidence>
<dbReference type="InterPro" id="IPR038377">
    <property type="entry name" value="Na/Glc_symporter_sf"/>
</dbReference>
<dbReference type="RefSeq" id="WP_186487462.1">
    <property type="nucleotide sequence ID" value="NZ_JACOGI010000001.1"/>
</dbReference>
<keyword evidence="8 14" id="KW-0915">Sodium</keyword>
<dbReference type="InterPro" id="IPR018212">
    <property type="entry name" value="Na/solute_symporter_CS"/>
</dbReference>